<keyword evidence="3" id="KW-1185">Reference proteome</keyword>
<feature type="region of interest" description="Disordered" evidence="1">
    <location>
        <begin position="1"/>
        <end position="64"/>
    </location>
</feature>
<name>A0A178MQ98_9PROT</name>
<evidence type="ECO:0000313" key="3">
    <source>
        <dbReference type="Proteomes" id="UP000078543"/>
    </source>
</evidence>
<dbReference type="Proteomes" id="UP000078543">
    <property type="component" value="Unassembled WGS sequence"/>
</dbReference>
<proteinExistence type="predicted"/>
<evidence type="ECO:0000313" key="2">
    <source>
        <dbReference type="EMBL" id="OAN50693.1"/>
    </source>
</evidence>
<accession>A0A178MQ98</accession>
<comment type="caution">
    <text evidence="2">The sequence shown here is derived from an EMBL/GenBank/DDBJ whole genome shotgun (WGS) entry which is preliminary data.</text>
</comment>
<evidence type="ECO:0000256" key="1">
    <source>
        <dbReference type="SAM" id="MobiDB-lite"/>
    </source>
</evidence>
<dbReference type="EMBL" id="LWQU01000136">
    <property type="protein sequence ID" value="OAN50693.1"/>
    <property type="molecule type" value="Genomic_DNA"/>
</dbReference>
<sequence length="64" mass="6675">MGRKPQPPAQAGGVSSDPVANAPDFKEFALSGAGMDAPVPEPGAPHRPVPVKVRHRSMTFLTRG</sequence>
<feature type="compositionally biased region" description="Pro residues" evidence="1">
    <location>
        <begin position="39"/>
        <end position="48"/>
    </location>
</feature>
<dbReference type="STRING" id="1437059.A6A05_11855"/>
<gene>
    <name evidence="2" type="ORF">A6A05_11855</name>
</gene>
<dbReference type="AlphaFoldDB" id="A0A178MQ98"/>
<protein>
    <submittedName>
        <fullName evidence="2">Uncharacterized protein</fullName>
    </submittedName>
</protein>
<organism evidence="2 3">
    <name type="scientific">Magnetospirillum moscoviense</name>
    <dbReference type="NCBI Taxonomy" id="1437059"/>
    <lineage>
        <taxon>Bacteria</taxon>
        <taxon>Pseudomonadati</taxon>
        <taxon>Pseudomonadota</taxon>
        <taxon>Alphaproteobacteria</taxon>
        <taxon>Rhodospirillales</taxon>
        <taxon>Rhodospirillaceae</taxon>
        <taxon>Magnetospirillum</taxon>
    </lineage>
</organism>
<dbReference type="RefSeq" id="WP_068500053.1">
    <property type="nucleotide sequence ID" value="NZ_LWQU01000136.1"/>
</dbReference>
<reference evidence="2 3" key="1">
    <citation type="submission" date="2016-04" db="EMBL/GenBank/DDBJ databases">
        <title>Draft genome sequence of freshwater magnetotactic bacteria Magnetospirillum marisnigri SP-1 and Magnetospirillum moscoviense BB-1.</title>
        <authorList>
            <person name="Koziaeva V."/>
            <person name="Dziuba M.V."/>
            <person name="Ivanov T.M."/>
            <person name="Kuznetsov B."/>
            <person name="Grouzdev D.S."/>
        </authorList>
    </citation>
    <scope>NUCLEOTIDE SEQUENCE [LARGE SCALE GENOMIC DNA]</scope>
    <source>
        <strain evidence="2 3">BB-1</strain>
    </source>
</reference>